<evidence type="ECO:0000313" key="14">
    <source>
        <dbReference type="EMBL" id="ESO91613.1"/>
    </source>
</evidence>
<keyword evidence="15" id="KW-1185">Reference proteome</keyword>
<dbReference type="EMBL" id="KB202237">
    <property type="protein sequence ID" value="ESO91613.1"/>
    <property type="molecule type" value="Genomic_DNA"/>
</dbReference>
<dbReference type="Proteomes" id="UP000030746">
    <property type="component" value="Unassembled WGS sequence"/>
</dbReference>
<dbReference type="STRING" id="225164.V3ZJZ2"/>
<evidence type="ECO:0000256" key="9">
    <source>
        <dbReference type="ARBA" id="ARBA00023157"/>
    </source>
</evidence>
<dbReference type="GO" id="GO:0046872">
    <property type="term" value="F:metal ion binding"/>
    <property type="evidence" value="ECO:0007669"/>
    <property type="project" value="UniProtKB-KW"/>
</dbReference>
<keyword evidence="6" id="KW-0378">Hydrolase</keyword>
<dbReference type="InterPro" id="IPR041667">
    <property type="entry name" value="Cupin_8"/>
</dbReference>
<dbReference type="GO" id="GO:0005634">
    <property type="term" value="C:nucleus"/>
    <property type="evidence" value="ECO:0007669"/>
    <property type="project" value="UniProtKB-SubCell"/>
</dbReference>
<feature type="domain" description="JmjC" evidence="13">
    <location>
        <begin position="103"/>
        <end position="284"/>
    </location>
</feature>
<dbReference type="HOGENOM" id="CLU_016785_6_0_1"/>
<keyword evidence="5" id="KW-0479">Metal-binding</keyword>
<protein>
    <recommendedName>
        <fullName evidence="12">Bifunctional peptidase and (3S)-lysyl hydroxylase JMJD7</fullName>
        <ecNumber evidence="11">1.14.11.63</ecNumber>
    </recommendedName>
</protein>
<keyword evidence="4" id="KW-0963">Cytoplasm</keyword>
<evidence type="ECO:0000256" key="2">
    <source>
        <dbReference type="ARBA" id="ARBA00004123"/>
    </source>
</evidence>
<dbReference type="PROSITE" id="PS51184">
    <property type="entry name" value="JMJC"/>
    <property type="match status" value="1"/>
</dbReference>
<evidence type="ECO:0000256" key="4">
    <source>
        <dbReference type="ARBA" id="ARBA00022490"/>
    </source>
</evidence>
<dbReference type="InterPro" id="IPR003347">
    <property type="entry name" value="JmjC_dom"/>
</dbReference>
<dbReference type="Pfam" id="PF13621">
    <property type="entry name" value="Cupin_8"/>
    <property type="match status" value="1"/>
</dbReference>
<dbReference type="SUPFAM" id="SSF51197">
    <property type="entry name" value="Clavaminate synthase-like"/>
    <property type="match status" value="1"/>
</dbReference>
<keyword evidence="8" id="KW-0408">Iron</keyword>
<dbReference type="PANTHER" id="PTHR12461">
    <property type="entry name" value="HYPOXIA-INDUCIBLE FACTOR 1 ALPHA INHIBITOR-RELATED"/>
    <property type="match status" value="1"/>
</dbReference>
<dbReference type="FunFam" id="2.60.120.10:FF:000059">
    <property type="entry name" value="jmjC domain-containing protein 7"/>
    <property type="match status" value="1"/>
</dbReference>
<dbReference type="KEGG" id="lgi:LOTGIDRAFT_122126"/>
<dbReference type="OrthoDB" id="415358at2759"/>
<proteinExistence type="predicted"/>
<dbReference type="GO" id="GO:0005737">
    <property type="term" value="C:cytoplasm"/>
    <property type="evidence" value="ECO:0007669"/>
    <property type="project" value="UniProtKB-SubCell"/>
</dbReference>
<comment type="cofactor">
    <cofactor evidence="1">
        <name>Fe(2+)</name>
        <dbReference type="ChEBI" id="CHEBI:29033"/>
    </cofactor>
</comment>
<dbReference type="GeneID" id="20232065"/>
<evidence type="ECO:0000256" key="1">
    <source>
        <dbReference type="ARBA" id="ARBA00001954"/>
    </source>
</evidence>
<sequence>ELYLDKVIPRLETPPSPVEFYRNFVSSNKPVVINNLINDWPALHTWSPDYFREKIGGLKVTATVTPNGYADAVCDGKFVMPEERSMTMSDFLDVLDTNSKEVFYIQKQNSNLTEEFQSIIKDVSTNIPLGHDAFGKEPDAVNFWMGDGKAVTSMHRDHYENLYCVISGWKKFLLIPPTDLPFVPYESYETGVYKQQEEGEWLIEDDPNTSQVPWIAVDPLNPDLVKYPQFKKASIREVTVFAGETLYLPSLWFHHVQQSHGCIAVNYWYDMEYDIKYNYYQFLDKLKSVVK</sequence>
<dbReference type="OMA" id="CLVECID"/>
<evidence type="ECO:0000256" key="7">
    <source>
        <dbReference type="ARBA" id="ARBA00023002"/>
    </source>
</evidence>
<evidence type="ECO:0000256" key="10">
    <source>
        <dbReference type="ARBA" id="ARBA00023242"/>
    </source>
</evidence>
<keyword evidence="10" id="KW-0539">Nucleus</keyword>
<dbReference type="EC" id="1.14.11.63" evidence="11"/>
<dbReference type="AlphaFoldDB" id="V3ZJZ2"/>
<dbReference type="SMART" id="SM00558">
    <property type="entry name" value="JmjC"/>
    <property type="match status" value="1"/>
</dbReference>
<dbReference type="GO" id="GO:0106155">
    <property type="term" value="F:peptidyl-lysine 3-dioxygenase activity"/>
    <property type="evidence" value="ECO:0007669"/>
    <property type="project" value="UniProtKB-EC"/>
</dbReference>
<dbReference type="PANTHER" id="PTHR12461:SF99">
    <property type="entry name" value="BIFUNCTIONAL PEPTIDASE AND (3S)-LYSYL HYDROXYLASE JMJD7"/>
    <property type="match status" value="1"/>
</dbReference>
<dbReference type="RefSeq" id="XP_009057679.1">
    <property type="nucleotide sequence ID" value="XM_009059431.1"/>
</dbReference>
<dbReference type="Gene3D" id="2.60.120.10">
    <property type="entry name" value="Jelly Rolls"/>
    <property type="match status" value="1"/>
</dbReference>
<keyword evidence="9" id="KW-1015">Disulfide bond</keyword>
<evidence type="ECO:0000256" key="5">
    <source>
        <dbReference type="ARBA" id="ARBA00022723"/>
    </source>
</evidence>
<comment type="subcellular location">
    <subcellularLocation>
        <location evidence="3">Cytoplasm</location>
    </subcellularLocation>
    <subcellularLocation>
        <location evidence="2">Nucleus</location>
    </subcellularLocation>
</comment>
<dbReference type="GO" id="GO:0016787">
    <property type="term" value="F:hydrolase activity"/>
    <property type="evidence" value="ECO:0007669"/>
    <property type="project" value="UniProtKB-KW"/>
</dbReference>
<evidence type="ECO:0000313" key="15">
    <source>
        <dbReference type="Proteomes" id="UP000030746"/>
    </source>
</evidence>
<evidence type="ECO:0000259" key="13">
    <source>
        <dbReference type="PROSITE" id="PS51184"/>
    </source>
</evidence>
<evidence type="ECO:0000256" key="6">
    <source>
        <dbReference type="ARBA" id="ARBA00022801"/>
    </source>
</evidence>
<evidence type="ECO:0000256" key="12">
    <source>
        <dbReference type="ARBA" id="ARBA00071397"/>
    </source>
</evidence>
<organism evidence="14 15">
    <name type="scientific">Lottia gigantea</name>
    <name type="common">Giant owl limpet</name>
    <dbReference type="NCBI Taxonomy" id="225164"/>
    <lineage>
        <taxon>Eukaryota</taxon>
        <taxon>Metazoa</taxon>
        <taxon>Spiralia</taxon>
        <taxon>Lophotrochozoa</taxon>
        <taxon>Mollusca</taxon>
        <taxon>Gastropoda</taxon>
        <taxon>Patellogastropoda</taxon>
        <taxon>Lottioidea</taxon>
        <taxon>Lottiidae</taxon>
        <taxon>Lottia</taxon>
    </lineage>
</organism>
<accession>V3ZJZ2</accession>
<name>V3ZJZ2_LOTGI</name>
<evidence type="ECO:0000256" key="3">
    <source>
        <dbReference type="ARBA" id="ARBA00004496"/>
    </source>
</evidence>
<gene>
    <name evidence="14" type="ORF">LOTGIDRAFT_122126</name>
</gene>
<evidence type="ECO:0000256" key="11">
    <source>
        <dbReference type="ARBA" id="ARBA00066577"/>
    </source>
</evidence>
<keyword evidence="7" id="KW-0560">Oxidoreductase</keyword>
<dbReference type="CTD" id="20232065"/>
<dbReference type="InterPro" id="IPR014710">
    <property type="entry name" value="RmlC-like_jellyroll"/>
</dbReference>
<reference evidence="14 15" key="1">
    <citation type="journal article" date="2013" name="Nature">
        <title>Insights into bilaterian evolution from three spiralian genomes.</title>
        <authorList>
            <person name="Simakov O."/>
            <person name="Marletaz F."/>
            <person name="Cho S.J."/>
            <person name="Edsinger-Gonzales E."/>
            <person name="Havlak P."/>
            <person name="Hellsten U."/>
            <person name="Kuo D.H."/>
            <person name="Larsson T."/>
            <person name="Lv J."/>
            <person name="Arendt D."/>
            <person name="Savage R."/>
            <person name="Osoegawa K."/>
            <person name="de Jong P."/>
            <person name="Grimwood J."/>
            <person name="Chapman J.A."/>
            <person name="Shapiro H."/>
            <person name="Aerts A."/>
            <person name="Otillar R.P."/>
            <person name="Terry A.Y."/>
            <person name="Boore J.L."/>
            <person name="Grigoriev I.V."/>
            <person name="Lindberg D.R."/>
            <person name="Seaver E.C."/>
            <person name="Weisblat D.A."/>
            <person name="Putnam N.H."/>
            <person name="Rokhsar D.S."/>
        </authorList>
    </citation>
    <scope>NUCLEOTIDE SEQUENCE [LARGE SCALE GENOMIC DNA]</scope>
</reference>
<evidence type="ECO:0000256" key="8">
    <source>
        <dbReference type="ARBA" id="ARBA00023004"/>
    </source>
</evidence>
<feature type="non-terminal residue" evidence="14">
    <location>
        <position position="1"/>
    </location>
</feature>